<feature type="compositionally biased region" description="Gly residues" evidence="1">
    <location>
        <begin position="41"/>
        <end position="50"/>
    </location>
</feature>
<accession>A0A7W3X1A6</accession>
<evidence type="ECO:0000256" key="1">
    <source>
        <dbReference type="SAM" id="MobiDB-lite"/>
    </source>
</evidence>
<dbReference type="RefSeq" id="WP_181356583.1">
    <property type="nucleotide sequence ID" value="NZ_JABJXA010000303.1"/>
</dbReference>
<comment type="caution">
    <text evidence="3">The sequence shown here is derived from an EMBL/GenBank/DDBJ whole genome shotgun (WGS) entry which is preliminary data.</text>
</comment>
<reference evidence="4" key="1">
    <citation type="submission" date="2020-05" db="EMBL/GenBank/DDBJ databases">
        <title>Classification of alakaliphilic streptomycetes isolated from an alkaline soil next to Lonar Crater, India and a proposal for the recognition of Streptomyces alkaliterrae sp. nov.</title>
        <authorList>
            <person name="Golinska P."/>
        </authorList>
    </citation>
    <scope>NUCLEOTIDE SEQUENCE [LARGE SCALE GENOMIC DNA]</scope>
    <source>
        <strain evidence="4">OF8</strain>
    </source>
</reference>
<dbReference type="AlphaFoldDB" id="A0A7W3X1A6"/>
<evidence type="ECO:0000313" key="3">
    <source>
        <dbReference type="EMBL" id="MBB1262298.1"/>
    </source>
</evidence>
<gene>
    <name evidence="3" type="ORF">H3147_26345</name>
</gene>
<proteinExistence type="predicted"/>
<feature type="region of interest" description="Disordered" evidence="1">
    <location>
        <begin position="1"/>
        <end position="61"/>
    </location>
</feature>
<feature type="compositionally biased region" description="Pro residues" evidence="1">
    <location>
        <begin position="24"/>
        <end position="35"/>
    </location>
</feature>
<evidence type="ECO:0000256" key="2">
    <source>
        <dbReference type="SAM" id="Phobius"/>
    </source>
</evidence>
<sequence length="165" mass="16752">MSTPPPPPPQGDNPYGQPGQGQPGTPPHGMPPQGPPTQGMPGQGIPGGYPGAPVPQPPKKKNKAGIIIAAILVPLALVGVGIAVFGGDDSKELEVGDCLRNKGSDNSPDLERLDCDNSEASHKVLKKVNGITGNFACTSVPGTEAVFTLQEGSTRFTLCLGPAGD</sequence>
<feature type="compositionally biased region" description="Pro residues" evidence="1">
    <location>
        <begin position="1"/>
        <end position="11"/>
    </location>
</feature>
<protein>
    <submittedName>
        <fullName evidence="3">Uncharacterized protein</fullName>
    </submittedName>
</protein>
<keyword evidence="2" id="KW-0472">Membrane</keyword>
<name>A0A7W3X1A6_9ACTN</name>
<dbReference type="Proteomes" id="UP000517765">
    <property type="component" value="Unassembled WGS sequence"/>
</dbReference>
<feature type="transmembrane region" description="Helical" evidence="2">
    <location>
        <begin position="64"/>
        <end position="85"/>
    </location>
</feature>
<organism evidence="3 4">
    <name type="scientific">Streptomyces alkaliterrae</name>
    <dbReference type="NCBI Taxonomy" id="2213162"/>
    <lineage>
        <taxon>Bacteria</taxon>
        <taxon>Bacillati</taxon>
        <taxon>Actinomycetota</taxon>
        <taxon>Actinomycetes</taxon>
        <taxon>Kitasatosporales</taxon>
        <taxon>Streptomycetaceae</taxon>
        <taxon>Streptomyces</taxon>
    </lineage>
</organism>
<keyword evidence="2" id="KW-1133">Transmembrane helix</keyword>
<dbReference type="EMBL" id="JABJXA010000303">
    <property type="protein sequence ID" value="MBB1262298.1"/>
    <property type="molecule type" value="Genomic_DNA"/>
</dbReference>
<evidence type="ECO:0000313" key="4">
    <source>
        <dbReference type="Proteomes" id="UP000517765"/>
    </source>
</evidence>
<keyword evidence="2" id="KW-0812">Transmembrane</keyword>